<name>A0A8H7Y7B6_PSICU</name>
<accession>A0A8H7Y7B6</accession>
<evidence type="ECO:0000313" key="6">
    <source>
        <dbReference type="EMBL" id="KAG5172468.1"/>
    </source>
</evidence>
<evidence type="ECO:0000256" key="3">
    <source>
        <dbReference type="ARBA" id="ARBA00023054"/>
    </source>
</evidence>
<keyword evidence="3" id="KW-0175">Coiled coil</keyword>
<dbReference type="PANTHER" id="PTHR14577:SF0">
    <property type="entry name" value="NUCLEOLAR PROTEIN 12"/>
    <property type="match status" value="1"/>
</dbReference>
<dbReference type="Pfam" id="PF09805">
    <property type="entry name" value="Nop25"/>
    <property type="match status" value="1"/>
</dbReference>
<dbReference type="EMBL" id="JAFIQS010000002">
    <property type="protein sequence ID" value="KAG5172468.1"/>
    <property type="molecule type" value="Genomic_DNA"/>
</dbReference>
<protein>
    <submittedName>
        <fullName evidence="6">Uncharacterized protein</fullName>
    </submittedName>
</protein>
<dbReference type="AlphaFoldDB" id="A0A8H7Y7B6"/>
<feature type="region of interest" description="Disordered" evidence="5">
    <location>
        <begin position="137"/>
        <end position="234"/>
    </location>
</feature>
<comment type="caution">
    <text evidence="6">The sequence shown here is derived from an EMBL/GenBank/DDBJ whole genome shotgun (WGS) entry which is preliminary data.</text>
</comment>
<feature type="compositionally biased region" description="Low complexity" evidence="5">
    <location>
        <begin position="80"/>
        <end position="89"/>
    </location>
</feature>
<comment type="subcellular location">
    <subcellularLocation>
        <location evidence="1">Nucleus</location>
        <location evidence="1">Nucleolus</location>
    </subcellularLocation>
</comment>
<evidence type="ECO:0000256" key="2">
    <source>
        <dbReference type="ARBA" id="ARBA00007175"/>
    </source>
</evidence>
<feature type="compositionally biased region" description="Basic and acidic residues" evidence="5">
    <location>
        <begin position="188"/>
        <end position="202"/>
    </location>
</feature>
<feature type="compositionally biased region" description="Basic residues" evidence="5">
    <location>
        <begin position="176"/>
        <end position="187"/>
    </location>
</feature>
<comment type="similarity">
    <text evidence="2">Belongs to the RRP17 family.</text>
</comment>
<proteinExistence type="inferred from homology"/>
<dbReference type="InterPro" id="IPR019186">
    <property type="entry name" value="Nucleolar_protein_12"/>
</dbReference>
<evidence type="ECO:0000256" key="1">
    <source>
        <dbReference type="ARBA" id="ARBA00004604"/>
    </source>
</evidence>
<keyword evidence="4" id="KW-0539">Nucleus</keyword>
<feature type="region of interest" description="Disordered" evidence="5">
    <location>
        <begin position="56"/>
        <end position="125"/>
    </location>
</feature>
<gene>
    <name evidence="6" type="ORF">JR316_001969</name>
</gene>
<feature type="compositionally biased region" description="Basic residues" evidence="5">
    <location>
        <begin position="218"/>
        <end position="234"/>
    </location>
</feature>
<dbReference type="GO" id="GO:0019843">
    <property type="term" value="F:rRNA binding"/>
    <property type="evidence" value="ECO:0007669"/>
    <property type="project" value="TreeGrafter"/>
</dbReference>
<organism evidence="6">
    <name type="scientific">Psilocybe cubensis</name>
    <name type="common">Psychedelic mushroom</name>
    <name type="synonym">Stropharia cubensis</name>
    <dbReference type="NCBI Taxonomy" id="181762"/>
    <lineage>
        <taxon>Eukaryota</taxon>
        <taxon>Fungi</taxon>
        <taxon>Dikarya</taxon>
        <taxon>Basidiomycota</taxon>
        <taxon>Agaricomycotina</taxon>
        <taxon>Agaricomycetes</taxon>
        <taxon>Agaricomycetidae</taxon>
        <taxon>Agaricales</taxon>
        <taxon>Agaricineae</taxon>
        <taxon>Strophariaceae</taxon>
        <taxon>Psilocybe</taxon>
    </lineage>
</organism>
<reference evidence="6" key="1">
    <citation type="submission" date="2021-02" db="EMBL/GenBank/DDBJ databases">
        <title>Psilocybe cubensis genome.</title>
        <authorList>
            <person name="Mckernan K.J."/>
            <person name="Crawford S."/>
            <person name="Trippe A."/>
            <person name="Kane L.T."/>
            <person name="Mclaughlin S."/>
        </authorList>
    </citation>
    <scope>NUCLEOTIDE SEQUENCE [LARGE SCALE GENOMIC DNA]</scope>
    <source>
        <strain evidence="6">MGC-MH-2018</strain>
    </source>
</reference>
<dbReference type="GO" id="GO:0005730">
    <property type="term" value="C:nucleolus"/>
    <property type="evidence" value="ECO:0007669"/>
    <property type="project" value="UniProtKB-SubCell"/>
</dbReference>
<evidence type="ECO:0000256" key="4">
    <source>
        <dbReference type="ARBA" id="ARBA00023242"/>
    </source>
</evidence>
<feature type="compositionally biased region" description="Basic and acidic residues" evidence="5">
    <location>
        <begin position="56"/>
        <end position="79"/>
    </location>
</feature>
<dbReference type="OrthoDB" id="551633at2759"/>
<sequence>MSSTNNFALLTRAHSLVAQKKRAKRDQLKEVIFDDAARREFLTGFHKRKLAKAEAARAKAKEREKQERLESRREQRQALREQAAQNAAQVEKAYGGVVEDEEWTGISVSDQDGKEHADEYEDEEVLATVTVVEDFDPDTIIHGPAKSDVPIPSSKPIPSQAKSSRLPPAKESPHAPSKKKSKPREKKIRYETKDARRREQIKQRRRRTEKAELAGGKASRKSKTPGGKRHTSKR</sequence>
<evidence type="ECO:0000256" key="5">
    <source>
        <dbReference type="SAM" id="MobiDB-lite"/>
    </source>
</evidence>
<dbReference type="PANTHER" id="PTHR14577">
    <property type="entry name" value="NUCLEOLAR PROTEIN 12"/>
    <property type="match status" value="1"/>
</dbReference>